<protein>
    <submittedName>
        <fullName evidence="5">Phage tail protein</fullName>
    </submittedName>
</protein>
<comment type="caution">
    <text evidence="5">The sequence shown here is derived from an EMBL/GenBank/DDBJ whole genome shotgun (WGS) entry which is preliminary data.</text>
</comment>
<proteinExistence type="inferred from homology"/>
<feature type="domain" description="Phage tail sheath protein-like beta-sandwich" evidence="3">
    <location>
        <begin position="96"/>
        <end position="197"/>
    </location>
</feature>
<evidence type="ECO:0000313" key="5">
    <source>
        <dbReference type="EMBL" id="PNQ94970.1"/>
    </source>
</evidence>
<sequence>MAVSFSQIPANLRLPLFHAEVDGSQASYFVQDQRALLIGQRLAAGTAAADVPVLVSSPDQAVTLFGAGSVLARMVALYRRNDDFGAIWCLPVADAGAAAAATGTVVLTGTATAAGALSLYIAGQRVQIAVASGTAAAVVATAIAAAIAATPDLPVTATAATATVTLTAKNKGLLGNDIDVRLNYLGALGGEATPAGLTVTVTAMANGAAAPSLAAGIAALGDEPFDFIACPYTDTASLDALKGFMDDQTGRWAWSRQLYGHVFAARRGTVAELSTFGNARNDPHVTVLGYAGSPSPSWEWAAALTAQAAKSLRIDPARPLQTLPLVGILAPTVSARFTMSERQILLFDGVATFSTGTDGTVRIERAITTYQVNAYGQPDPSFLDVETLFTLATVLRRLRSVITTKYARHKLANDGTTFGAGQAIVTPKIIKAELIAQYSEMETLGLVENLAAFKANLVVERDPIDPNRLNVLYPPDLVNQLRVFAVLAQFRLQYAA</sequence>
<feature type="domain" description="Tail sheath protein subtilisin-like" evidence="2">
    <location>
        <begin position="207"/>
        <end position="369"/>
    </location>
</feature>
<dbReference type="Pfam" id="PF17482">
    <property type="entry name" value="Phage_sheath_1C"/>
    <property type="match status" value="1"/>
</dbReference>
<dbReference type="InterPro" id="IPR007067">
    <property type="entry name" value="Tail_sheath"/>
</dbReference>
<dbReference type="Pfam" id="PF04984">
    <property type="entry name" value="Phage_sheath_1"/>
    <property type="match status" value="1"/>
</dbReference>
<geneLocation type="plasmid" evidence="5">
    <name>p47unnamed</name>
</geneLocation>
<dbReference type="InterPro" id="IPR035326">
    <property type="entry name" value="Beta_sandwich_Seath"/>
</dbReference>
<reference evidence="5 6" key="1">
    <citation type="submission" date="2018-01" db="EMBL/GenBank/DDBJ databases">
        <title>Whole genome sequence of Azospirillum brasilense REC3 isolated from strawberry roots.</title>
        <authorList>
            <person name="Fontana C.A."/>
            <person name="Salazar S.M."/>
            <person name="Bassi D."/>
            <person name="Puglisi E."/>
            <person name="Lovaisa N.C."/>
            <person name="Toffoli L.M."/>
            <person name="Pedraza R."/>
            <person name="Cocconcelli P.S."/>
        </authorList>
    </citation>
    <scope>NUCLEOTIDE SEQUENCE [LARGE SCALE GENOMIC DNA]</scope>
    <source>
        <strain evidence="5 6">REC3</strain>
        <plasmid evidence="5">p47unnamed</plasmid>
    </source>
</reference>
<keyword evidence="5" id="KW-0614">Plasmid</keyword>
<name>A0A2K1FR14_9PROT</name>
<dbReference type="InterPro" id="IPR020287">
    <property type="entry name" value="Tail_sheath_C"/>
</dbReference>
<gene>
    <name evidence="5" type="ORF">C1S70_31430</name>
</gene>
<dbReference type="InterPro" id="IPR035089">
    <property type="entry name" value="Phage_sheath_subtilisin"/>
</dbReference>
<organism evidence="5 6">
    <name type="scientific">Azospirillum argentinense</name>
    <dbReference type="NCBI Taxonomy" id="2970906"/>
    <lineage>
        <taxon>Bacteria</taxon>
        <taxon>Pseudomonadati</taxon>
        <taxon>Pseudomonadota</taxon>
        <taxon>Alphaproteobacteria</taxon>
        <taxon>Rhodospirillales</taxon>
        <taxon>Azospirillaceae</taxon>
        <taxon>Azospirillum</taxon>
    </lineage>
</organism>
<dbReference type="RefSeq" id="WP_103041717.1">
    <property type="nucleotide sequence ID" value="NZ_POWG01000068.1"/>
</dbReference>
<evidence type="ECO:0000259" key="4">
    <source>
        <dbReference type="Pfam" id="PF17482"/>
    </source>
</evidence>
<feature type="domain" description="Tail sheath protein C-terminal" evidence="4">
    <location>
        <begin position="378"/>
        <end position="490"/>
    </location>
</feature>
<dbReference type="AlphaFoldDB" id="A0A2K1FR14"/>
<dbReference type="Proteomes" id="UP000236268">
    <property type="component" value="Unassembled WGS sequence"/>
</dbReference>
<evidence type="ECO:0000259" key="3">
    <source>
        <dbReference type="Pfam" id="PF17481"/>
    </source>
</evidence>
<evidence type="ECO:0000313" key="6">
    <source>
        <dbReference type="Proteomes" id="UP000236268"/>
    </source>
</evidence>
<dbReference type="Pfam" id="PF17481">
    <property type="entry name" value="Phage_sheath_domII"/>
    <property type="match status" value="1"/>
</dbReference>
<dbReference type="PIRSF" id="PIRSF007349">
    <property type="entry name" value="Tsp_L"/>
    <property type="match status" value="1"/>
</dbReference>
<evidence type="ECO:0000259" key="2">
    <source>
        <dbReference type="Pfam" id="PF04984"/>
    </source>
</evidence>
<comment type="similarity">
    <text evidence="1">Belongs to the myoviridae tail sheath protein family.</text>
</comment>
<accession>A0A2K1FR14</accession>
<dbReference type="EMBL" id="POWG01000068">
    <property type="protein sequence ID" value="PNQ94970.1"/>
    <property type="molecule type" value="Genomic_DNA"/>
</dbReference>
<evidence type="ECO:0000256" key="1">
    <source>
        <dbReference type="ARBA" id="ARBA00008005"/>
    </source>
</evidence>